<name>A0A9D4UGJ6_ADICA</name>
<dbReference type="PANTHER" id="PTHR34798:SF2">
    <property type="entry name" value="PROTEIN TIME FOR COFFEE"/>
    <property type="match status" value="1"/>
</dbReference>
<comment type="caution">
    <text evidence="2">The sequence shown here is derived from an EMBL/GenBank/DDBJ whole genome shotgun (WGS) entry which is preliminary data.</text>
</comment>
<proteinExistence type="predicted"/>
<accession>A0A9D4UGJ6</accession>
<dbReference type="EMBL" id="JABFUD020000017">
    <property type="protein sequence ID" value="KAI5067287.1"/>
    <property type="molecule type" value="Genomic_DNA"/>
</dbReference>
<sequence>MERSRESKGAAGAPRRLRISCPKDPTDAEAQMDDTPLIEKVKKGNLQALTASYPASAKRKRHGLQEVHNLSEGSSFGKDFPESVYDNEAPQGTVNRKQRAKKDELVMNICNIPRRARSCATRVPFASSRQLVPTSQQRSPSPGICSTRDDKLRQVGVKSRLLKDLEAMDSEQISDQEVEIAGLLYDLSRSMPTFVESTSGKCEEKSRRDLEEEELISSSSSIAGLEKLSKACGPLSYDQKRKRQRVFENQEERPCMPPAERVNASTDCCLNGLPVLLKEDNQVDESEGKCGVVSKLFCQQLEPKSRDIAKDPCYEDVNTTEERGQEEKASEDNQTHFAEQAYKKDSLELSSLSINKSELCSQVFCKGGNCSKVSSRIQKAPEPEESGMSIRKDMWTLLESCTGKVFCTDSKKVIQGKVGEAPVKDERRLGTTDVPRWNQGLSKAALSQGKGEQQDLRSLDVKNENTVIPDVCKGQETFSGVSLVSPAQSSPSSATTSSGWMGTFPQLGLTKKAGPSWLTNCLHSGSSPHQPVQLPHAAGAQHFVRRMRRCATHVHIAHFIQQQQQFRHRPFWPPSCDPHNLSNANLQGKEYWSNKVPSLQAEHRHTWAENTGSRMSYSRGTVSSPKNENCLAGYNSSAQVLSVGAGIKKGCGNSKIMMTSAQLKQSTLNSTGPNTIRLSLNRSPAQSASVFNKGLYSAHLSSQNNLAQQGSALRKCQQGIHASLHVSLSHSHSAQPQAQYEQLKQQHSLATPLPQLCGAGSGALLEGNRLGFSWIVQHYLGEGSLGMCKRSEANSPEPGS</sequence>
<evidence type="ECO:0000256" key="1">
    <source>
        <dbReference type="SAM" id="MobiDB-lite"/>
    </source>
</evidence>
<dbReference type="PANTHER" id="PTHR34798">
    <property type="entry name" value="PROTEIN TIME FOR COFFEE"/>
    <property type="match status" value="1"/>
</dbReference>
<organism evidence="2 3">
    <name type="scientific">Adiantum capillus-veneris</name>
    <name type="common">Maidenhair fern</name>
    <dbReference type="NCBI Taxonomy" id="13818"/>
    <lineage>
        <taxon>Eukaryota</taxon>
        <taxon>Viridiplantae</taxon>
        <taxon>Streptophyta</taxon>
        <taxon>Embryophyta</taxon>
        <taxon>Tracheophyta</taxon>
        <taxon>Polypodiopsida</taxon>
        <taxon>Polypodiidae</taxon>
        <taxon>Polypodiales</taxon>
        <taxon>Pteridineae</taxon>
        <taxon>Pteridaceae</taxon>
        <taxon>Vittarioideae</taxon>
        <taxon>Adiantum</taxon>
    </lineage>
</organism>
<dbReference type="OrthoDB" id="1930633at2759"/>
<keyword evidence="3" id="KW-1185">Reference proteome</keyword>
<evidence type="ECO:0000313" key="2">
    <source>
        <dbReference type="EMBL" id="KAI5067287.1"/>
    </source>
</evidence>
<dbReference type="InterPro" id="IPR039317">
    <property type="entry name" value="TIC"/>
</dbReference>
<dbReference type="GO" id="GO:0042752">
    <property type="term" value="P:regulation of circadian rhythm"/>
    <property type="evidence" value="ECO:0007669"/>
    <property type="project" value="InterPro"/>
</dbReference>
<protein>
    <submittedName>
        <fullName evidence="2">Uncharacterized protein</fullName>
    </submittedName>
</protein>
<dbReference type="AlphaFoldDB" id="A0A9D4UGJ6"/>
<feature type="region of interest" description="Disordered" evidence="1">
    <location>
        <begin position="1"/>
        <end position="30"/>
    </location>
</feature>
<reference evidence="2" key="1">
    <citation type="submission" date="2021-01" db="EMBL/GenBank/DDBJ databases">
        <title>Adiantum capillus-veneris genome.</title>
        <authorList>
            <person name="Fang Y."/>
            <person name="Liao Q."/>
        </authorList>
    </citation>
    <scope>NUCLEOTIDE SEQUENCE</scope>
    <source>
        <strain evidence="2">H3</strain>
        <tissue evidence="2">Leaf</tissue>
    </source>
</reference>
<gene>
    <name evidence="2" type="ORF">GOP47_0017815</name>
</gene>
<evidence type="ECO:0000313" key="3">
    <source>
        <dbReference type="Proteomes" id="UP000886520"/>
    </source>
</evidence>
<dbReference type="Proteomes" id="UP000886520">
    <property type="component" value="Chromosome 17"/>
</dbReference>
<dbReference type="GO" id="GO:0005634">
    <property type="term" value="C:nucleus"/>
    <property type="evidence" value="ECO:0007669"/>
    <property type="project" value="TreeGrafter"/>
</dbReference>